<dbReference type="KEGG" id="ndi:NDAI_0B03300"/>
<dbReference type="HOGENOM" id="CLU_047859_0_0_1"/>
<sequence length="382" mass="45407">MVATPRWNYNRDIPPNLYREDKKLDTERRDETRQKSMNKWSIILRRNLTTTPTKQLRPFNELFPSKRFINKILFEIDSDKTYHELLPKFTKLYQNTSYSLRPLYDFQDSHELMLMNKILRQISKRQRMTNESFIKMENLLLERAAELGDNDAISMLCFNILKDNASGENDGDVKNAKKLVKELLEIEHPLTLKNVGDLCVVRHDNNEAKRYYNKFLQTVLHGNDDNNSNVLLIGQVYEKLGEIEYQEGNFLKAEEYWLKCIKICKLEDCNKSYFYLGKIYLNSEPLKSKVLFENCATQGFKEAFKELGFLEMNYFKNYDKAIEWFKLGMELFDIQCFFGFFQSCYHLKKWGACSNCLKSLKRFESVNKSYKDLIDQFLIQTK</sequence>
<evidence type="ECO:0000313" key="1">
    <source>
        <dbReference type="EMBL" id="CCD23364.1"/>
    </source>
</evidence>
<reference evidence="1 2" key="1">
    <citation type="journal article" date="2011" name="Proc. Natl. Acad. Sci. U.S.A.">
        <title>Evolutionary erosion of yeast sex chromosomes by mating-type switching accidents.</title>
        <authorList>
            <person name="Gordon J.L."/>
            <person name="Armisen D."/>
            <person name="Proux-Wera E."/>
            <person name="Oheigeartaigh S.S."/>
            <person name="Byrne K.P."/>
            <person name="Wolfe K.H."/>
        </authorList>
    </citation>
    <scope>NUCLEOTIDE SEQUENCE [LARGE SCALE GENOMIC DNA]</scope>
    <source>
        <strain evidence="2">ATCC 10597 / BCRC 20456 / CBS 421 / NBRC 0211 / NRRL Y-12639</strain>
    </source>
</reference>
<dbReference type="SUPFAM" id="SSF81901">
    <property type="entry name" value="HCP-like"/>
    <property type="match status" value="2"/>
</dbReference>
<keyword evidence="2" id="KW-1185">Reference proteome</keyword>
<dbReference type="GO" id="GO:0032979">
    <property type="term" value="P:protein insertion into mitochondrial inner membrane from matrix"/>
    <property type="evidence" value="ECO:0007669"/>
    <property type="project" value="EnsemblFungi"/>
</dbReference>
<dbReference type="eggNOG" id="ENOG502QU4R">
    <property type="taxonomic scope" value="Eukaryota"/>
</dbReference>
<gene>
    <name evidence="1" type="primary">NDAI0B03300</name>
    <name evidence="1" type="ordered locus">NDAI_0B03300</name>
</gene>
<dbReference type="Gene3D" id="1.25.40.10">
    <property type="entry name" value="Tetratricopeptide repeat domain"/>
    <property type="match status" value="1"/>
</dbReference>
<evidence type="ECO:0000313" key="2">
    <source>
        <dbReference type="Proteomes" id="UP000000689"/>
    </source>
</evidence>
<dbReference type="GO" id="GO:0005759">
    <property type="term" value="C:mitochondrial matrix"/>
    <property type="evidence" value="ECO:0007669"/>
    <property type="project" value="EnsemblFungi"/>
</dbReference>
<organism evidence="1 2">
    <name type="scientific">Naumovozyma dairenensis (strain ATCC 10597 / BCRC 20456 / CBS 421 / NBRC 0211 / NRRL Y-12639)</name>
    <name type="common">Saccharomyces dairenensis</name>
    <dbReference type="NCBI Taxonomy" id="1071378"/>
    <lineage>
        <taxon>Eukaryota</taxon>
        <taxon>Fungi</taxon>
        <taxon>Dikarya</taxon>
        <taxon>Ascomycota</taxon>
        <taxon>Saccharomycotina</taxon>
        <taxon>Saccharomycetes</taxon>
        <taxon>Saccharomycetales</taxon>
        <taxon>Saccharomycetaceae</taxon>
        <taxon>Naumovozyma</taxon>
    </lineage>
</organism>
<dbReference type="STRING" id="1071378.G0W6F3"/>
<protein>
    <submittedName>
        <fullName evidence="1">Uncharacterized protein</fullName>
    </submittedName>
</protein>
<dbReference type="EMBL" id="HE580268">
    <property type="protein sequence ID" value="CCD23364.1"/>
    <property type="molecule type" value="Genomic_DNA"/>
</dbReference>
<dbReference type="AlphaFoldDB" id="G0W6F3"/>
<name>G0W6F3_NAUDC</name>
<proteinExistence type="predicted"/>
<accession>G0W6F3</accession>
<dbReference type="Proteomes" id="UP000000689">
    <property type="component" value="Chromosome 2"/>
</dbReference>
<dbReference type="RefSeq" id="XP_003668607.1">
    <property type="nucleotide sequence ID" value="XM_003668559.1"/>
</dbReference>
<dbReference type="OMA" id="WFKLGME"/>
<dbReference type="GeneID" id="11497818"/>
<dbReference type="OrthoDB" id="1658288at2759"/>
<dbReference type="InterPro" id="IPR011990">
    <property type="entry name" value="TPR-like_helical_dom_sf"/>
</dbReference>